<organism evidence="2 3">
    <name type="scientific">Candidatus Gottesmanbacteria bacterium RBG_16_43_7</name>
    <dbReference type="NCBI Taxonomy" id="1798373"/>
    <lineage>
        <taxon>Bacteria</taxon>
        <taxon>Candidatus Gottesmaniibacteriota</taxon>
    </lineage>
</organism>
<evidence type="ECO:0000256" key="1">
    <source>
        <dbReference type="SAM" id="Phobius"/>
    </source>
</evidence>
<evidence type="ECO:0000313" key="2">
    <source>
        <dbReference type="EMBL" id="OGG08911.1"/>
    </source>
</evidence>
<protein>
    <submittedName>
        <fullName evidence="2">Uncharacterized protein</fullName>
    </submittedName>
</protein>
<dbReference type="Proteomes" id="UP000176854">
    <property type="component" value="Unassembled WGS sequence"/>
</dbReference>
<evidence type="ECO:0000313" key="3">
    <source>
        <dbReference type="Proteomes" id="UP000176854"/>
    </source>
</evidence>
<comment type="caution">
    <text evidence="2">The sequence shown here is derived from an EMBL/GenBank/DDBJ whole genome shotgun (WGS) entry which is preliminary data.</text>
</comment>
<proteinExistence type="predicted"/>
<dbReference type="AlphaFoldDB" id="A0A1F5Z928"/>
<keyword evidence="1" id="KW-0812">Transmembrane</keyword>
<keyword evidence="1" id="KW-0472">Membrane</keyword>
<reference evidence="2 3" key="1">
    <citation type="journal article" date="2016" name="Nat. Commun.">
        <title>Thousands of microbial genomes shed light on interconnected biogeochemical processes in an aquifer system.</title>
        <authorList>
            <person name="Anantharaman K."/>
            <person name="Brown C.T."/>
            <person name="Hug L.A."/>
            <person name="Sharon I."/>
            <person name="Castelle C.J."/>
            <person name="Probst A.J."/>
            <person name="Thomas B.C."/>
            <person name="Singh A."/>
            <person name="Wilkins M.J."/>
            <person name="Karaoz U."/>
            <person name="Brodie E.L."/>
            <person name="Williams K.H."/>
            <person name="Hubbard S.S."/>
            <person name="Banfield J.F."/>
        </authorList>
    </citation>
    <scope>NUCLEOTIDE SEQUENCE [LARGE SCALE GENOMIC DNA]</scope>
</reference>
<feature type="transmembrane region" description="Helical" evidence="1">
    <location>
        <begin position="12"/>
        <end position="37"/>
    </location>
</feature>
<sequence>MSKTRLQLNKETFVAIFFTVLMTTLIIATLVSTVTVLRRIYLNGSADGNQNPIDTESVNEALRILSM</sequence>
<accession>A0A1F5Z928</accession>
<dbReference type="EMBL" id="MFJC01000039">
    <property type="protein sequence ID" value="OGG08911.1"/>
    <property type="molecule type" value="Genomic_DNA"/>
</dbReference>
<name>A0A1F5Z928_9BACT</name>
<gene>
    <name evidence="2" type="ORF">A2154_02920</name>
</gene>
<keyword evidence="1" id="KW-1133">Transmembrane helix</keyword>
<dbReference type="STRING" id="1798373.A2154_02920"/>